<dbReference type="EMBL" id="SRRO01000001">
    <property type="protein sequence ID" value="TGN64205.1"/>
    <property type="molecule type" value="Genomic_DNA"/>
</dbReference>
<dbReference type="AlphaFoldDB" id="A0A4Z1CE76"/>
<dbReference type="Gene3D" id="3.30.700.10">
    <property type="entry name" value="Glycoprotein, Type 4 Pilin"/>
    <property type="match status" value="1"/>
</dbReference>
<reference evidence="3 4" key="1">
    <citation type="submission" date="2019-04" db="EMBL/GenBank/DDBJ databases">
        <title>Three New Species of Nocardioides, Nocardioides euryhalodurans sp. nov., Nocardioides seonyuensis sp. nov. and Nocardioides eburneoflavus sp. nov. Isolated from Soil.</title>
        <authorList>
            <person name="Roh S.G."/>
            <person name="Lee C."/>
            <person name="Kim M.-K."/>
            <person name="Kim S.B."/>
        </authorList>
    </citation>
    <scope>NUCLEOTIDE SEQUENCE [LARGE SCALE GENOMIC DNA]</scope>
    <source>
        <strain evidence="3 4">MMS17-SY213</strain>
    </source>
</reference>
<dbReference type="RefSeq" id="WP_135838732.1">
    <property type="nucleotide sequence ID" value="NZ_SRRO01000001.1"/>
</dbReference>
<accession>A0A4Z1CE76</accession>
<dbReference type="OrthoDB" id="6450827at2"/>
<evidence type="ECO:0000313" key="3">
    <source>
        <dbReference type="EMBL" id="TGN64205.1"/>
    </source>
</evidence>
<keyword evidence="2" id="KW-0472">Membrane</keyword>
<name>A0A4Z1CE76_9ACTN</name>
<feature type="region of interest" description="Disordered" evidence="1">
    <location>
        <begin position="283"/>
        <end position="315"/>
    </location>
</feature>
<dbReference type="SUPFAM" id="SSF54523">
    <property type="entry name" value="Pili subunits"/>
    <property type="match status" value="1"/>
</dbReference>
<proteinExistence type="predicted"/>
<keyword evidence="2" id="KW-1133">Transmembrane helix</keyword>
<keyword evidence="4" id="KW-1185">Reference proteome</keyword>
<comment type="caution">
    <text evidence="3">The sequence shown here is derived from an EMBL/GenBank/DDBJ whole genome shotgun (WGS) entry which is preliminary data.</text>
</comment>
<organism evidence="3 4">
    <name type="scientific">Nocardioides eburneiflavus</name>
    <dbReference type="NCBI Taxonomy" id="2518372"/>
    <lineage>
        <taxon>Bacteria</taxon>
        <taxon>Bacillati</taxon>
        <taxon>Actinomycetota</taxon>
        <taxon>Actinomycetes</taxon>
        <taxon>Propionibacteriales</taxon>
        <taxon>Nocardioidaceae</taxon>
        <taxon>Nocardioides</taxon>
    </lineage>
</organism>
<evidence type="ECO:0000256" key="1">
    <source>
        <dbReference type="SAM" id="MobiDB-lite"/>
    </source>
</evidence>
<sequence length="315" mass="33779">MQYILARLHARLSVQPSDEQGSLILDVLIGIAIFALIAIIAVSAIGQYRQRTYEQGAVSDVQTLARALEAARIDGTGYPAVGPVNASAFDTILTPKNSAQMLAVGSSGEDFTLCVEHSTSGARAVYDSLAGGVIESERTGGCDSAYVPIEIPVEVPTNPVDPDDRDGDGLTNDLETAEGFDPDDAYSWRLMGSDVTNPMGVNDYQVFHSVDTDADGMWDFMEVAESKSNGFPGRAGDLDWNDPDTDGDGVGDWDEIGNDLDPTDPHSWVKDYPWVSDHMGVTDGDHWDGIDSDSDGVPDSAEVQNGTDHMDPNFN</sequence>
<feature type="region of interest" description="Disordered" evidence="1">
    <location>
        <begin position="154"/>
        <end position="178"/>
    </location>
</feature>
<dbReference type="InterPro" id="IPR045584">
    <property type="entry name" value="Pilin-like"/>
</dbReference>
<feature type="transmembrane region" description="Helical" evidence="2">
    <location>
        <begin position="23"/>
        <end position="45"/>
    </location>
</feature>
<evidence type="ECO:0008006" key="5">
    <source>
        <dbReference type="Google" id="ProtNLM"/>
    </source>
</evidence>
<protein>
    <recommendedName>
        <fullName evidence="5">Type II secretion system protein</fullName>
    </recommendedName>
</protein>
<dbReference type="Proteomes" id="UP000297496">
    <property type="component" value="Unassembled WGS sequence"/>
</dbReference>
<keyword evidence="2" id="KW-0812">Transmembrane</keyword>
<evidence type="ECO:0000256" key="2">
    <source>
        <dbReference type="SAM" id="Phobius"/>
    </source>
</evidence>
<evidence type="ECO:0000313" key="4">
    <source>
        <dbReference type="Proteomes" id="UP000297496"/>
    </source>
</evidence>
<gene>
    <name evidence="3" type="ORF">EXE59_09765</name>
</gene>